<dbReference type="SUPFAM" id="SSF56235">
    <property type="entry name" value="N-terminal nucleophile aminohydrolases (Ntn hydrolases)"/>
    <property type="match status" value="1"/>
</dbReference>
<comment type="caution">
    <text evidence="9">The sequence shown here is derived from an EMBL/GenBank/DDBJ whole genome shotgun (WGS) entry which is preliminary data.</text>
</comment>
<sequence length="583" mass="67539">MCGIIGINSKNKNLQKALNLLKDRGPDNSGIYRAKNATLGHTRLSIIDLSSCGSQPMKKDNLTIVFNGEIYNYKELANSENISITSDTQILLHMYQKYGKGFLNKLNGMFAFVIYDERDNSFFGARDTFGKKPLFYYNYGGNFIFSSRINAILELLDFTPEPNLDAIDSYLSFMSPTKTQTFYKNIFKIEAGSAFTYKNGELNSYKFETLDDIKTQNINFDEAKNKVLSLLKTSLEIRLRSDVPVSFLLSGGLDSSLLCALYAKEYGNNFDTFSLGFNEYKTYDETSWANNVAKYIGSNHHRIELGKKDFFDIFEKFYDFVDEPLADSATIPTYFLSKKIHENGYKVALSGEGSDECFMGYDLYFRVLEFYQKNLNKESYPLISKDYEYLRRKELNLPIYGSAGEVFTKYQKENLLKNQTIYEQLSYYKNGYDGLKQMSYIDFKIWVSEVLTTKIDRASMANSLEIRSPFLDINLVKFSLSIPDRIKFKTTNKEILKSIAYNYLPKETIERKKKGFSSPFIEWVIDEMGDNIVNEILSINKFIPLFNEDFVKILYQKAIGGRFKQHLWTLLHLAIWLKKRYKI</sequence>
<dbReference type="Pfam" id="PF00733">
    <property type="entry name" value="Asn_synthase"/>
    <property type="match status" value="1"/>
</dbReference>
<reference evidence="9 10" key="1">
    <citation type="submission" date="2018-06" db="EMBL/GenBank/DDBJ databases">
        <authorList>
            <consortium name="PulseNet: The National Subtyping Network for Foodborne Disease Surveillance"/>
            <person name="Tarr C.L."/>
            <person name="Trees E."/>
            <person name="Katz L.S."/>
            <person name="Carleton-Romer H.A."/>
            <person name="Stroika S."/>
            <person name="Kucerova Z."/>
            <person name="Roache K.F."/>
            <person name="Sabol A.L."/>
            <person name="Besser J."/>
            <person name="Gerner-Smidt P."/>
        </authorList>
    </citation>
    <scope>NUCLEOTIDE SEQUENCE [LARGE SCALE GENOMIC DNA]</scope>
    <source>
        <strain evidence="9 10">PNUSAC001503</strain>
    </source>
</reference>
<dbReference type="RefSeq" id="WP_011732279.1">
    <property type="nucleotide sequence ID" value="NZ_AACCWR020000009.1"/>
</dbReference>
<dbReference type="GO" id="GO:0005829">
    <property type="term" value="C:cytosol"/>
    <property type="evidence" value="ECO:0007669"/>
    <property type="project" value="TreeGrafter"/>
</dbReference>
<dbReference type="NCBIfam" id="TIGR01536">
    <property type="entry name" value="asn_synth_AEB"/>
    <property type="match status" value="1"/>
</dbReference>
<dbReference type="InterPro" id="IPR033738">
    <property type="entry name" value="AsnB_N"/>
</dbReference>
<name>A0A5L8JL00_CAMFE</name>
<evidence type="ECO:0000256" key="5">
    <source>
        <dbReference type="ARBA" id="ARBA00022840"/>
    </source>
</evidence>
<gene>
    <name evidence="9" type="primary">asnB</name>
    <name evidence="9" type="ORF">CX802_06765</name>
</gene>
<protein>
    <recommendedName>
        <fullName evidence="3">asparagine synthase (glutamine-hydrolyzing)</fullName>
        <ecNumber evidence="3">6.3.5.4</ecNumber>
    </recommendedName>
</protein>
<dbReference type="CDD" id="cd01991">
    <property type="entry name" value="Asn_synthase_B_C"/>
    <property type="match status" value="1"/>
</dbReference>
<dbReference type="Proteomes" id="UP000535509">
    <property type="component" value="Unassembled WGS sequence"/>
</dbReference>
<proteinExistence type="inferred from homology"/>
<evidence type="ECO:0000256" key="7">
    <source>
        <dbReference type="ARBA" id="ARBA00048741"/>
    </source>
</evidence>
<dbReference type="PIRSF" id="PIRSF001589">
    <property type="entry name" value="Asn_synthetase_glu-h"/>
    <property type="match status" value="1"/>
</dbReference>
<dbReference type="InterPro" id="IPR006426">
    <property type="entry name" value="Asn_synth_AEB"/>
</dbReference>
<dbReference type="AlphaFoldDB" id="A0A5L8JL00"/>
<dbReference type="SUPFAM" id="SSF52402">
    <property type="entry name" value="Adenine nucleotide alpha hydrolases-like"/>
    <property type="match status" value="1"/>
</dbReference>
<dbReference type="InterPro" id="IPR014729">
    <property type="entry name" value="Rossmann-like_a/b/a_fold"/>
</dbReference>
<accession>A0A5L8JL00</accession>
<dbReference type="PROSITE" id="PS51278">
    <property type="entry name" value="GATASE_TYPE_2"/>
    <property type="match status" value="1"/>
</dbReference>
<dbReference type="GO" id="GO:0005524">
    <property type="term" value="F:ATP binding"/>
    <property type="evidence" value="ECO:0007669"/>
    <property type="project" value="UniProtKB-KW"/>
</dbReference>
<dbReference type="EC" id="6.3.5.4" evidence="3"/>
<dbReference type="Pfam" id="PF13537">
    <property type="entry name" value="GATase_7"/>
    <property type="match status" value="1"/>
</dbReference>
<keyword evidence="4" id="KW-0547">Nucleotide-binding</keyword>
<dbReference type="GO" id="GO:0006529">
    <property type="term" value="P:asparagine biosynthetic process"/>
    <property type="evidence" value="ECO:0007669"/>
    <property type="project" value="InterPro"/>
</dbReference>
<comment type="similarity">
    <text evidence="2">Belongs to the asparagine synthetase family.</text>
</comment>
<evidence type="ECO:0000259" key="8">
    <source>
        <dbReference type="PROSITE" id="PS51278"/>
    </source>
</evidence>
<keyword evidence="9" id="KW-0436">Ligase</keyword>
<evidence type="ECO:0000313" key="10">
    <source>
        <dbReference type="Proteomes" id="UP000535509"/>
    </source>
</evidence>
<dbReference type="PANTHER" id="PTHR43284">
    <property type="entry name" value="ASPARAGINE SYNTHETASE (GLUTAMINE-HYDROLYZING)"/>
    <property type="match status" value="1"/>
</dbReference>
<dbReference type="Gene3D" id="3.60.20.10">
    <property type="entry name" value="Glutamine Phosphoribosylpyrophosphate, subunit 1, domain 1"/>
    <property type="match status" value="1"/>
</dbReference>
<evidence type="ECO:0000256" key="3">
    <source>
        <dbReference type="ARBA" id="ARBA00012737"/>
    </source>
</evidence>
<comment type="catalytic activity">
    <reaction evidence="7">
        <text>L-aspartate + L-glutamine + ATP + H2O = L-asparagine + L-glutamate + AMP + diphosphate + H(+)</text>
        <dbReference type="Rhea" id="RHEA:12228"/>
        <dbReference type="ChEBI" id="CHEBI:15377"/>
        <dbReference type="ChEBI" id="CHEBI:15378"/>
        <dbReference type="ChEBI" id="CHEBI:29985"/>
        <dbReference type="ChEBI" id="CHEBI:29991"/>
        <dbReference type="ChEBI" id="CHEBI:30616"/>
        <dbReference type="ChEBI" id="CHEBI:33019"/>
        <dbReference type="ChEBI" id="CHEBI:58048"/>
        <dbReference type="ChEBI" id="CHEBI:58359"/>
        <dbReference type="ChEBI" id="CHEBI:456215"/>
        <dbReference type="EC" id="6.3.5.4"/>
    </reaction>
</comment>
<comment type="pathway">
    <text evidence="1">Amino-acid biosynthesis; L-asparagine biosynthesis; L-asparagine from L-aspartate (L-Gln route): step 1/1.</text>
</comment>
<dbReference type="Gene3D" id="3.40.50.620">
    <property type="entry name" value="HUPs"/>
    <property type="match status" value="1"/>
</dbReference>
<dbReference type="InterPro" id="IPR051786">
    <property type="entry name" value="ASN_synthetase/amidase"/>
</dbReference>
<evidence type="ECO:0000256" key="6">
    <source>
        <dbReference type="ARBA" id="ARBA00022962"/>
    </source>
</evidence>
<evidence type="ECO:0000256" key="2">
    <source>
        <dbReference type="ARBA" id="ARBA00005752"/>
    </source>
</evidence>
<feature type="domain" description="Glutamine amidotransferase type-2" evidence="8">
    <location>
        <begin position="2"/>
        <end position="200"/>
    </location>
</feature>
<evidence type="ECO:0000256" key="4">
    <source>
        <dbReference type="ARBA" id="ARBA00022741"/>
    </source>
</evidence>
<dbReference type="OMA" id="PTYRVCE"/>
<dbReference type="EMBL" id="AABTCC010000020">
    <property type="protein sequence ID" value="EAI8859523.1"/>
    <property type="molecule type" value="Genomic_DNA"/>
</dbReference>
<dbReference type="GO" id="GO:0004066">
    <property type="term" value="F:asparagine synthase (glutamine-hydrolyzing) activity"/>
    <property type="evidence" value="ECO:0007669"/>
    <property type="project" value="UniProtKB-EC"/>
</dbReference>
<keyword evidence="10" id="KW-1185">Reference proteome</keyword>
<evidence type="ECO:0000313" key="9">
    <source>
        <dbReference type="EMBL" id="EAI8859523.1"/>
    </source>
</evidence>
<dbReference type="InterPro" id="IPR001962">
    <property type="entry name" value="Asn_synthase"/>
</dbReference>
<dbReference type="PANTHER" id="PTHR43284:SF1">
    <property type="entry name" value="ASPARAGINE SYNTHETASE"/>
    <property type="match status" value="1"/>
</dbReference>
<evidence type="ECO:0000256" key="1">
    <source>
        <dbReference type="ARBA" id="ARBA00005187"/>
    </source>
</evidence>
<dbReference type="InterPro" id="IPR017932">
    <property type="entry name" value="GATase_2_dom"/>
</dbReference>
<keyword evidence="5" id="KW-0067">ATP-binding</keyword>
<dbReference type="GeneID" id="61065431"/>
<organism evidence="9 10">
    <name type="scientific">Campylobacter fetus</name>
    <dbReference type="NCBI Taxonomy" id="196"/>
    <lineage>
        <taxon>Bacteria</taxon>
        <taxon>Pseudomonadati</taxon>
        <taxon>Campylobacterota</taxon>
        <taxon>Epsilonproteobacteria</taxon>
        <taxon>Campylobacterales</taxon>
        <taxon>Campylobacteraceae</taxon>
        <taxon>Campylobacter</taxon>
    </lineage>
</organism>
<dbReference type="InterPro" id="IPR029055">
    <property type="entry name" value="Ntn_hydrolases_N"/>
</dbReference>
<keyword evidence="6" id="KW-0315">Glutamine amidotransferase</keyword>
<dbReference type="CDD" id="cd00712">
    <property type="entry name" value="AsnB"/>
    <property type="match status" value="1"/>
</dbReference>